<reference evidence="7 8" key="1">
    <citation type="submission" date="2024-02" db="EMBL/GenBank/DDBJ databases">
        <authorList>
            <person name="Chen Y."/>
            <person name="Shah S."/>
            <person name="Dougan E. K."/>
            <person name="Thang M."/>
            <person name="Chan C."/>
        </authorList>
    </citation>
    <scope>NUCLEOTIDE SEQUENCE [LARGE SCALE GENOMIC DNA]</scope>
</reference>
<accession>A0ABP0IWH7</accession>
<evidence type="ECO:0000256" key="4">
    <source>
        <dbReference type="ARBA" id="ARBA00023136"/>
    </source>
</evidence>
<evidence type="ECO:0000256" key="3">
    <source>
        <dbReference type="ARBA" id="ARBA00022989"/>
    </source>
</evidence>
<evidence type="ECO:0000256" key="5">
    <source>
        <dbReference type="SAM" id="Phobius"/>
    </source>
</evidence>
<protein>
    <submittedName>
        <fullName evidence="7">Voltage-dependent calcium channel type D subunit alpha-1 (DmCa1D)</fullName>
    </submittedName>
</protein>
<comment type="caution">
    <text evidence="7">The sequence shown here is derived from an EMBL/GenBank/DDBJ whole genome shotgun (WGS) entry which is preliminary data.</text>
</comment>
<feature type="transmembrane region" description="Helical" evidence="5">
    <location>
        <begin position="394"/>
        <end position="413"/>
    </location>
</feature>
<dbReference type="PANTHER" id="PTHR46726">
    <property type="entry name" value="TWO PORE CHANNEL 3"/>
    <property type="match status" value="1"/>
</dbReference>
<evidence type="ECO:0000256" key="1">
    <source>
        <dbReference type="ARBA" id="ARBA00004141"/>
    </source>
</evidence>
<dbReference type="InterPro" id="IPR027359">
    <property type="entry name" value="Volt_channel_dom_sf"/>
</dbReference>
<dbReference type="PANTHER" id="PTHR46726:SF1">
    <property type="entry name" value="TWO-PORE CALCIUM CHANNEL 3"/>
    <property type="match status" value="1"/>
</dbReference>
<evidence type="ECO:0000256" key="2">
    <source>
        <dbReference type="ARBA" id="ARBA00022692"/>
    </source>
</evidence>
<keyword evidence="4 5" id="KW-0472">Membrane</keyword>
<evidence type="ECO:0000313" key="8">
    <source>
        <dbReference type="Proteomes" id="UP001642464"/>
    </source>
</evidence>
<evidence type="ECO:0000259" key="6">
    <source>
        <dbReference type="Pfam" id="PF00520"/>
    </source>
</evidence>
<dbReference type="Proteomes" id="UP001642464">
    <property type="component" value="Unassembled WGS sequence"/>
</dbReference>
<organism evidence="7 8">
    <name type="scientific">Durusdinium trenchii</name>
    <dbReference type="NCBI Taxonomy" id="1381693"/>
    <lineage>
        <taxon>Eukaryota</taxon>
        <taxon>Sar</taxon>
        <taxon>Alveolata</taxon>
        <taxon>Dinophyceae</taxon>
        <taxon>Suessiales</taxon>
        <taxon>Symbiodiniaceae</taxon>
        <taxon>Durusdinium</taxon>
    </lineage>
</organism>
<keyword evidence="8" id="KW-1185">Reference proteome</keyword>
<evidence type="ECO:0000313" key="7">
    <source>
        <dbReference type="EMBL" id="CAK9006432.1"/>
    </source>
</evidence>
<dbReference type="Pfam" id="PF00520">
    <property type="entry name" value="Ion_trans"/>
    <property type="match status" value="1"/>
</dbReference>
<feature type="transmembrane region" description="Helical" evidence="5">
    <location>
        <begin position="324"/>
        <end position="343"/>
    </location>
</feature>
<comment type="subcellular location">
    <subcellularLocation>
        <location evidence="1">Membrane</location>
        <topology evidence="1">Multi-pass membrane protein</topology>
    </subcellularLocation>
</comment>
<dbReference type="EMBL" id="CAXAMM010005213">
    <property type="protein sequence ID" value="CAK9006432.1"/>
    <property type="molecule type" value="Genomic_DNA"/>
</dbReference>
<proteinExistence type="predicted"/>
<dbReference type="SUPFAM" id="SSF81324">
    <property type="entry name" value="Voltage-gated potassium channels"/>
    <property type="match status" value="1"/>
</dbReference>
<feature type="domain" description="Ion transport" evidence="6">
    <location>
        <begin position="255"/>
        <end position="420"/>
    </location>
</feature>
<sequence length="517" mass="59070">MSKQFHGQPQHDDERKSLIGNSWNVTVVTWLLAQLGYQLGLCPLLTPQQAVQATAPGRSVTLGGLLQRQSMRKLPKGPVKGEYDLVSKLLNLVSLKGEDIMVQASTEETLRYHRLRASTLDLWLSQYIEVLWEGGEGSEGRQERSGEGRSTWWLVAFVRASRLDVCWQCPIDSDAALLDEDPLGVLGLKRFITARKESTANVAHLGIGNFRMTFYEDQKTRRLSLNHLFHMMVKWLTHLQEPERSGFAYNFLESRFFNSLCSTIILMHAVVVTLASDWEVNNLEGAVPESYQTLELVFLGFYAAELALRLYVHRCFFFFGEAAGWNWFDFCLVVFSFMDIIYLTMQMTATEATGANVAFMRLFRLFKITKILRTIRIIKVFRELSMMVESFTKCIVAMFWGLVLLVFLLYIFAPLGLCLRNHGFAPGPSAGREVTGRTAAGGCEESVWFRLGEHAFFVHGGDRWQRLVNVLRHCVDVRCFLHSSLPALQLLLCVCTFQHHDWRFRRTGVDGSHSRQR</sequence>
<name>A0ABP0IWH7_9DINO</name>
<dbReference type="InterPro" id="IPR005821">
    <property type="entry name" value="Ion_trans_dom"/>
</dbReference>
<gene>
    <name evidence="7" type="ORF">SCF082_LOCUS9018</name>
</gene>
<dbReference type="Gene3D" id="1.20.120.350">
    <property type="entry name" value="Voltage-gated potassium channels. Chain C"/>
    <property type="match status" value="1"/>
</dbReference>
<keyword evidence="3 5" id="KW-1133">Transmembrane helix</keyword>
<keyword evidence="2 5" id="KW-0812">Transmembrane</keyword>